<proteinExistence type="predicted"/>
<dbReference type="AlphaFoldDB" id="A0A7S2WKD0"/>
<protein>
    <submittedName>
        <fullName evidence="2">Uncharacterized protein</fullName>
    </submittedName>
</protein>
<organism evidence="2">
    <name type="scientific">Rhizochromulina marina</name>
    <dbReference type="NCBI Taxonomy" id="1034831"/>
    <lineage>
        <taxon>Eukaryota</taxon>
        <taxon>Sar</taxon>
        <taxon>Stramenopiles</taxon>
        <taxon>Ochrophyta</taxon>
        <taxon>Dictyochophyceae</taxon>
        <taxon>Rhizochromulinales</taxon>
        <taxon>Rhizochromulina</taxon>
    </lineage>
</organism>
<reference evidence="2" key="1">
    <citation type="submission" date="2021-01" db="EMBL/GenBank/DDBJ databases">
        <authorList>
            <person name="Corre E."/>
            <person name="Pelletier E."/>
            <person name="Niang G."/>
            <person name="Scheremetjew M."/>
            <person name="Finn R."/>
            <person name="Kale V."/>
            <person name="Holt S."/>
            <person name="Cochrane G."/>
            <person name="Meng A."/>
            <person name="Brown T."/>
            <person name="Cohen L."/>
        </authorList>
    </citation>
    <scope>NUCLEOTIDE SEQUENCE</scope>
    <source>
        <strain evidence="2">CCMP1243</strain>
    </source>
</reference>
<evidence type="ECO:0000256" key="1">
    <source>
        <dbReference type="SAM" id="MobiDB-lite"/>
    </source>
</evidence>
<gene>
    <name evidence="2" type="ORF">RMAR1173_LOCUS12666</name>
</gene>
<feature type="region of interest" description="Disordered" evidence="1">
    <location>
        <begin position="71"/>
        <end position="99"/>
    </location>
</feature>
<sequence>MQGRLAASGLFEDWVFFTNFGRDLRRRAWKELPAVQPQAPSDAVLIISESALGSGTAVKALVNLCPQAGEDIKPEARRFSPPPTPTPTGNRPPEAFSEA</sequence>
<name>A0A7S2WKD0_9STRA</name>
<accession>A0A7S2WKD0</accession>
<evidence type="ECO:0000313" key="2">
    <source>
        <dbReference type="EMBL" id="CAD9694010.1"/>
    </source>
</evidence>
<dbReference type="EMBL" id="HBHJ01019183">
    <property type="protein sequence ID" value="CAD9694010.1"/>
    <property type="molecule type" value="Transcribed_RNA"/>
</dbReference>